<dbReference type="AlphaFoldDB" id="A0A3A8EZA4"/>
<name>A0A3A8EZA4_9GAMM</name>
<evidence type="ECO:0000313" key="14">
    <source>
        <dbReference type="Proteomes" id="UP000280405"/>
    </source>
</evidence>
<evidence type="ECO:0000256" key="11">
    <source>
        <dbReference type="SAM" id="Phobius"/>
    </source>
</evidence>
<dbReference type="Gene3D" id="3.55.40.10">
    <property type="entry name" value="minor pseudopilin epsh domain"/>
    <property type="match status" value="1"/>
</dbReference>
<evidence type="ECO:0000256" key="5">
    <source>
        <dbReference type="ARBA" id="ARBA00022519"/>
    </source>
</evidence>
<keyword evidence="4" id="KW-0488">Methylation</keyword>
<dbReference type="NCBIfam" id="TIGR02532">
    <property type="entry name" value="IV_pilin_GFxxxE"/>
    <property type="match status" value="1"/>
</dbReference>
<evidence type="ECO:0000256" key="8">
    <source>
        <dbReference type="ARBA" id="ARBA00023136"/>
    </source>
</evidence>
<dbReference type="GO" id="GO:0015627">
    <property type="term" value="C:type II protein secretion system complex"/>
    <property type="evidence" value="ECO:0007669"/>
    <property type="project" value="InterPro"/>
</dbReference>
<keyword evidence="5" id="KW-0997">Cell inner membrane</keyword>
<feature type="domain" description="General secretion pathway GspH" evidence="12">
    <location>
        <begin position="51"/>
        <end position="155"/>
    </location>
</feature>
<dbReference type="GO" id="GO:0015628">
    <property type="term" value="P:protein secretion by the type II secretion system"/>
    <property type="evidence" value="ECO:0007669"/>
    <property type="project" value="InterPro"/>
</dbReference>
<dbReference type="OrthoDB" id="6120962at2"/>
<dbReference type="InterPro" id="IPR045584">
    <property type="entry name" value="Pilin-like"/>
</dbReference>
<dbReference type="Pfam" id="PF07963">
    <property type="entry name" value="N_methyl"/>
    <property type="match status" value="1"/>
</dbReference>
<keyword evidence="8 11" id="KW-0472">Membrane</keyword>
<dbReference type="RefSeq" id="WP_120383120.1">
    <property type="nucleotide sequence ID" value="NZ_RAXT01000005.1"/>
</dbReference>
<evidence type="ECO:0000256" key="3">
    <source>
        <dbReference type="ARBA" id="ARBA00022475"/>
    </source>
</evidence>
<comment type="caution">
    <text evidence="13">The sequence shown here is derived from an EMBL/GenBank/DDBJ whole genome shotgun (WGS) entry which is preliminary data.</text>
</comment>
<keyword evidence="6 11" id="KW-0812">Transmembrane</keyword>
<sequence>MYFYCKDCGFTLFELIVTISIISILSLICIPHYHNMMQKQELNSIRPLTQQYLSFAKSQALVLHTPVVICSSENLNQCQNNQWDKGVIIFTDRNRNKSIDTDEHILFKTEHNLKYGHLTWSGSSSSTHVLTLQGDTGLPRGAPGSFYYCSNAAQIKTDLRLYIGRMGNIRPDTNYRC</sequence>
<dbReference type="Pfam" id="PF12019">
    <property type="entry name" value="GspH"/>
    <property type="match status" value="1"/>
</dbReference>
<keyword evidence="14" id="KW-1185">Reference proteome</keyword>
<evidence type="ECO:0000256" key="6">
    <source>
        <dbReference type="ARBA" id="ARBA00022692"/>
    </source>
</evidence>
<proteinExistence type="inferred from homology"/>
<evidence type="ECO:0000256" key="1">
    <source>
        <dbReference type="ARBA" id="ARBA00004377"/>
    </source>
</evidence>
<dbReference type="EMBL" id="RAXT01000005">
    <property type="protein sequence ID" value="RKG39439.1"/>
    <property type="molecule type" value="Genomic_DNA"/>
</dbReference>
<evidence type="ECO:0000256" key="7">
    <source>
        <dbReference type="ARBA" id="ARBA00022989"/>
    </source>
</evidence>
<dbReference type="InterPro" id="IPR012902">
    <property type="entry name" value="N_methyl_site"/>
</dbReference>
<evidence type="ECO:0000259" key="12">
    <source>
        <dbReference type="Pfam" id="PF12019"/>
    </source>
</evidence>
<keyword evidence="3" id="KW-1003">Cell membrane</keyword>
<evidence type="ECO:0000256" key="4">
    <source>
        <dbReference type="ARBA" id="ARBA00022481"/>
    </source>
</evidence>
<evidence type="ECO:0000256" key="9">
    <source>
        <dbReference type="ARBA" id="ARBA00025772"/>
    </source>
</evidence>
<dbReference type="SUPFAM" id="SSF54523">
    <property type="entry name" value="Pili subunits"/>
    <property type="match status" value="1"/>
</dbReference>
<comment type="similarity">
    <text evidence="9">Belongs to the GSP H family.</text>
</comment>
<feature type="transmembrane region" description="Helical" evidence="11">
    <location>
        <begin position="12"/>
        <end position="30"/>
    </location>
</feature>
<protein>
    <recommendedName>
        <fullName evidence="2">Type II secretion system protein H</fullName>
    </recommendedName>
    <alternativeName>
        <fullName evidence="10">General secretion pathway protein H</fullName>
    </alternativeName>
</protein>
<comment type="subcellular location">
    <subcellularLocation>
        <location evidence="1">Cell inner membrane</location>
        <topology evidence="1">Single-pass membrane protein</topology>
    </subcellularLocation>
</comment>
<evidence type="ECO:0000313" key="13">
    <source>
        <dbReference type="EMBL" id="RKG39439.1"/>
    </source>
</evidence>
<dbReference type="InterPro" id="IPR022346">
    <property type="entry name" value="T2SS_GspH"/>
</dbReference>
<gene>
    <name evidence="13" type="ORF">D7V20_04400</name>
</gene>
<evidence type="ECO:0000256" key="2">
    <source>
        <dbReference type="ARBA" id="ARBA00021549"/>
    </source>
</evidence>
<accession>A0A3A8EZA4</accession>
<evidence type="ECO:0000256" key="10">
    <source>
        <dbReference type="ARBA" id="ARBA00030775"/>
    </source>
</evidence>
<organism evidence="13 14">
    <name type="scientific">Acinetobacter rongchengensis</name>
    <dbReference type="NCBI Taxonomy" id="2419601"/>
    <lineage>
        <taxon>Bacteria</taxon>
        <taxon>Pseudomonadati</taxon>
        <taxon>Pseudomonadota</taxon>
        <taxon>Gammaproteobacteria</taxon>
        <taxon>Moraxellales</taxon>
        <taxon>Moraxellaceae</taxon>
        <taxon>Acinetobacter</taxon>
    </lineage>
</organism>
<dbReference type="GO" id="GO:0005886">
    <property type="term" value="C:plasma membrane"/>
    <property type="evidence" value="ECO:0007669"/>
    <property type="project" value="UniProtKB-SubCell"/>
</dbReference>
<keyword evidence="7 11" id="KW-1133">Transmembrane helix</keyword>
<dbReference type="Proteomes" id="UP000280405">
    <property type="component" value="Unassembled WGS sequence"/>
</dbReference>
<reference evidence="13 14" key="1">
    <citation type="submission" date="2018-09" db="EMBL/GenBank/DDBJ databases">
        <title>The draft genome of Acinetobacter spp. strains.</title>
        <authorList>
            <person name="Qin J."/>
            <person name="Feng Y."/>
            <person name="Zong Z."/>
        </authorList>
    </citation>
    <scope>NUCLEOTIDE SEQUENCE [LARGE SCALE GENOMIC DNA]</scope>
    <source>
        <strain evidence="13 14">WCHAc060115</strain>
    </source>
</reference>